<name>A0ABU7BBR1_9TELE</name>
<accession>A0ABU7BBR1</accession>
<proteinExistence type="predicted"/>
<dbReference type="Proteomes" id="UP001345963">
    <property type="component" value="Unassembled WGS sequence"/>
</dbReference>
<reference evidence="1 2" key="1">
    <citation type="submission" date="2021-07" db="EMBL/GenBank/DDBJ databases">
        <authorList>
            <person name="Palmer J.M."/>
        </authorList>
    </citation>
    <scope>NUCLEOTIDE SEQUENCE [LARGE SCALE GENOMIC DNA]</scope>
    <source>
        <strain evidence="1 2">AT_MEX2019</strain>
        <tissue evidence="1">Muscle</tissue>
    </source>
</reference>
<sequence length="76" mass="8488">MGIKHFESTSLFISSRGPLRLHFIMCASISRVSQKPQEDKLHQDQLVKTGKLTGEVEEAELVCRGSDQPLFLAPYG</sequence>
<dbReference type="EMBL" id="JAHUTI010049750">
    <property type="protein sequence ID" value="MED6248046.1"/>
    <property type="molecule type" value="Genomic_DNA"/>
</dbReference>
<evidence type="ECO:0000313" key="1">
    <source>
        <dbReference type="EMBL" id="MED6248046.1"/>
    </source>
</evidence>
<keyword evidence="2" id="KW-1185">Reference proteome</keyword>
<evidence type="ECO:0000313" key="2">
    <source>
        <dbReference type="Proteomes" id="UP001345963"/>
    </source>
</evidence>
<comment type="caution">
    <text evidence="1">The sequence shown here is derived from an EMBL/GenBank/DDBJ whole genome shotgun (WGS) entry which is preliminary data.</text>
</comment>
<organism evidence="1 2">
    <name type="scientific">Ataeniobius toweri</name>
    <dbReference type="NCBI Taxonomy" id="208326"/>
    <lineage>
        <taxon>Eukaryota</taxon>
        <taxon>Metazoa</taxon>
        <taxon>Chordata</taxon>
        <taxon>Craniata</taxon>
        <taxon>Vertebrata</taxon>
        <taxon>Euteleostomi</taxon>
        <taxon>Actinopterygii</taxon>
        <taxon>Neopterygii</taxon>
        <taxon>Teleostei</taxon>
        <taxon>Neoteleostei</taxon>
        <taxon>Acanthomorphata</taxon>
        <taxon>Ovalentaria</taxon>
        <taxon>Atherinomorphae</taxon>
        <taxon>Cyprinodontiformes</taxon>
        <taxon>Goodeidae</taxon>
        <taxon>Ataeniobius</taxon>
    </lineage>
</organism>
<protein>
    <submittedName>
        <fullName evidence="1">Uncharacterized protein</fullName>
    </submittedName>
</protein>
<gene>
    <name evidence="1" type="ORF">ATANTOWER_025109</name>
</gene>